<reference evidence="2" key="2">
    <citation type="journal article" date="2023" name="Plants (Basel)">
        <title>Annotation of the Turnera subulata (Passifloraceae) Draft Genome Reveals the S-Locus Evolved after the Divergence of Turneroideae from Passifloroideae in a Stepwise Manner.</title>
        <authorList>
            <person name="Henning P.M."/>
            <person name="Roalson E.H."/>
            <person name="Mir W."/>
            <person name="McCubbin A.G."/>
            <person name="Shore J.S."/>
        </authorList>
    </citation>
    <scope>NUCLEOTIDE SEQUENCE</scope>
    <source>
        <strain evidence="2">F60SS</strain>
    </source>
</reference>
<dbReference type="AlphaFoldDB" id="A0A9Q0FN83"/>
<dbReference type="InterPro" id="IPR002925">
    <property type="entry name" value="Dienelactn_hydro"/>
</dbReference>
<dbReference type="OrthoDB" id="17560at2759"/>
<evidence type="ECO:0000259" key="1">
    <source>
        <dbReference type="Pfam" id="PF01738"/>
    </source>
</evidence>
<dbReference type="Gene3D" id="3.40.50.1820">
    <property type="entry name" value="alpha/beta hydrolase"/>
    <property type="match status" value="2"/>
</dbReference>
<dbReference type="PANTHER" id="PTHR17630">
    <property type="entry name" value="DIENELACTONE HYDROLASE"/>
    <property type="match status" value="1"/>
</dbReference>
<dbReference type="Pfam" id="PF01738">
    <property type="entry name" value="DLH"/>
    <property type="match status" value="2"/>
</dbReference>
<feature type="domain" description="Dienelactone hydrolase" evidence="1">
    <location>
        <begin position="3"/>
        <end position="83"/>
    </location>
</feature>
<dbReference type="SUPFAM" id="SSF53474">
    <property type="entry name" value="alpha/beta-Hydrolases"/>
    <property type="match status" value="2"/>
</dbReference>
<dbReference type="GO" id="GO:0016787">
    <property type="term" value="F:hydrolase activity"/>
    <property type="evidence" value="ECO:0007669"/>
    <property type="project" value="InterPro"/>
</dbReference>
<evidence type="ECO:0000313" key="3">
    <source>
        <dbReference type="Proteomes" id="UP001141552"/>
    </source>
</evidence>
<dbReference type="PANTHER" id="PTHR17630:SF44">
    <property type="entry name" value="PROTEIN AIM2"/>
    <property type="match status" value="1"/>
</dbReference>
<proteinExistence type="predicted"/>
<evidence type="ECO:0000313" key="2">
    <source>
        <dbReference type="EMBL" id="KAJ4833814.1"/>
    </source>
</evidence>
<gene>
    <name evidence="2" type="ORF">Tsubulata_038284</name>
</gene>
<protein>
    <recommendedName>
        <fullName evidence="1">Dienelactone hydrolase domain-containing protein</fullName>
    </recommendedName>
</protein>
<keyword evidence="3" id="KW-1185">Reference proteome</keyword>
<sequence>MAVAAAGFYVVVADFFHGEPFVPGMRLSDWMSPRRTADGIEVAKSVVNALRSKGVSTIGAAGFCWGAKLVVELAKSSYVQAAVRAPIAVLGAEIDRFCPPALAKQFEQILSAKYEDGDERAVKSAEEAQEDMLDWLIKHSRADKKIWQVRSVGRRYQLSSQAVVRERKMADKIAAAGFYVVVPDICRGNPFTFDPRPARVKTWLKLQRKENGIEDAKSVVAALRSKGTSAIGAAGYSYGEVRVPIAVLGAEIDYYSPPAVINQFEKVLSAKPEVR</sequence>
<feature type="domain" description="Dienelactone hydrolase" evidence="1">
    <location>
        <begin position="167"/>
        <end position="239"/>
    </location>
</feature>
<name>A0A9Q0FN83_9ROSI</name>
<organism evidence="2 3">
    <name type="scientific">Turnera subulata</name>
    <dbReference type="NCBI Taxonomy" id="218843"/>
    <lineage>
        <taxon>Eukaryota</taxon>
        <taxon>Viridiplantae</taxon>
        <taxon>Streptophyta</taxon>
        <taxon>Embryophyta</taxon>
        <taxon>Tracheophyta</taxon>
        <taxon>Spermatophyta</taxon>
        <taxon>Magnoliopsida</taxon>
        <taxon>eudicotyledons</taxon>
        <taxon>Gunneridae</taxon>
        <taxon>Pentapetalae</taxon>
        <taxon>rosids</taxon>
        <taxon>fabids</taxon>
        <taxon>Malpighiales</taxon>
        <taxon>Passifloraceae</taxon>
        <taxon>Turnera</taxon>
    </lineage>
</organism>
<dbReference type="InterPro" id="IPR029058">
    <property type="entry name" value="AB_hydrolase_fold"/>
</dbReference>
<dbReference type="EMBL" id="JAKUCV010004863">
    <property type="protein sequence ID" value="KAJ4833814.1"/>
    <property type="molecule type" value="Genomic_DNA"/>
</dbReference>
<dbReference type="Proteomes" id="UP001141552">
    <property type="component" value="Unassembled WGS sequence"/>
</dbReference>
<reference evidence="2" key="1">
    <citation type="submission" date="2022-02" db="EMBL/GenBank/DDBJ databases">
        <authorList>
            <person name="Henning P.M."/>
            <person name="McCubbin A.G."/>
            <person name="Shore J.S."/>
        </authorList>
    </citation>
    <scope>NUCLEOTIDE SEQUENCE</scope>
    <source>
        <strain evidence="2">F60SS</strain>
        <tissue evidence="2">Leaves</tissue>
    </source>
</reference>
<comment type="caution">
    <text evidence="2">The sequence shown here is derived from an EMBL/GenBank/DDBJ whole genome shotgun (WGS) entry which is preliminary data.</text>
</comment>
<accession>A0A9Q0FN83</accession>